<evidence type="ECO:0000313" key="1">
    <source>
        <dbReference type="EMBL" id="CAE6362896.1"/>
    </source>
</evidence>
<dbReference type="Proteomes" id="UP000663826">
    <property type="component" value="Unassembled WGS sequence"/>
</dbReference>
<sequence>MDTLPKYLVMLHDDVLKEDVDAITTGLVKAGGQITSEYSSTSNTFGALITNDYKQVLDDRSHPLGSKVMKIELDTLVRVH</sequence>
<comment type="caution">
    <text evidence="1">The sequence shown here is derived from an EMBL/GenBank/DDBJ whole genome shotgun (WGS) entry which is preliminary data.</text>
</comment>
<dbReference type="Gene3D" id="3.30.70.80">
    <property type="entry name" value="Peptidase S8 propeptide/proteinase inhibitor I9"/>
    <property type="match status" value="1"/>
</dbReference>
<dbReference type="InterPro" id="IPR037045">
    <property type="entry name" value="S8pro/Inhibitor_I9_sf"/>
</dbReference>
<reference evidence="1" key="1">
    <citation type="submission" date="2021-01" db="EMBL/GenBank/DDBJ databases">
        <authorList>
            <person name="Kaushik A."/>
        </authorList>
    </citation>
    <scope>NUCLEOTIDE SEQUENCE</scope>
    <source>
        <strain evidence="1">AG1-1B</strain>
    </source>
</reference>
<evidence type="ECO:0000313" key="2">
    <source>
        <dbReference type="Proteomes" id="UP000663826"/>
    </source>
</evidence>
<dbReference type="EMBL" id="CAJMWQ010000552">
    <property type="protein sequence ID" value="CAE6362896.1"/>
    <property type="molecule type" value="Genomic_DNA"/>
</dbReference>
<dbReference type="AlphaFoldDB" id="A0A8H2WAU7"/>
<accession>A0A8H2WAU7</accession>
<evidence type="ECO:0008006" key="3">
    <source>
        <dbReference type="Google" id="ProtNLM"/>
    </source>
</evidence>
<dbReference type="SUPFAM" id="SSF54897">
    <property type="entry name" value="Protease propeptides/inhibitors"/>
    <property type="match status" value="1"/>
</dbReference>
<name>A0A8H2WAU7_9AGAM</name>
<proteinExistence type="predicted"/>
<gene>
    <name evidence="1" type="ORF">RDB_LOCUS12178</name>
</gene>
<protein>
    <recommendedName>
        <fullName evidence="3">Inhibitor I9 domain-containing protein</fullName>
    </recommendedName>
</protein>
<organism evidence="1 2">
    <name type="scientific">Rhizoctonia solani</name>
    <dbReference type="NCBI Taxonomy" id="456999"/>
    <lineage>
        <taxon>Eukaryota</taxon>
        <taxon>Fungi</taxon>
        <taxon>Dikarya</taxon>
        <taxon>Basidiomycota</taxon>
        <taxon>Agaricomycotina</taxon>
        <taxon>Agaricomycetes</taxon>
        <taxon>Cantharellales</taxon>
        <taxon>Ceratobasidiaceae</taxon>
        <taxon>Rhizoctonia</taxon>
    </lineage>
</organism>